<gene>
    <name evidence="1" type="ORF">C7R93_21030</name>
</gene>
<organism evidence="1 2">
    <name type="scientific">Brevibacillus fortis</name>
    <dbReference type="NCBI Taxonomy" id="2126352"/>
    <lineage>
        <taxon>Bacteria</taxon>
        <taxon>Bacillati</taxon>
        <taxon>Bacillota</taxon>
        <taxon>Bacilli</taxon>
        <taxon>Bacillales</taxon>
        <taxon>Paenibacillaceae</taxon>
        <taxon>Brevibacillus</taxon>
    </lineage>
</organism>
<dbReference type="InterPro" id="IPR036237">
    <property type="entry name" value="Xyl_isomerase-like_sf"/>
</dbReference>
<sequence length="309" mass="36867">MKNFMIGQYGKFDQAKYVRDFKEGFYGIEACLFDSDEDILILQRESRARGFSIGVHFPLRAGQSVLRDALFMDADDQTRAEAYEWMERELAFMASLQPTYVLFHYPKPVILDDRVDWRTWRFYDSREYVWEHVLTEAEFQYRSEQLFAWLAEKGKELRFTPVLELDALNRYVYESVFLERLLLKYPTIKLCLDTGRLFLQEKIDPFFDARHVIQTYAKYAWSIHLKSMKVTADTVEFVHYPVLPECIPEEGWAPIESYLTIIRKENPHVKIMFEHRSDQVTDEQLERCYRWVKQLLSEPHEPTSNSNST</sequence>
<evidence type="ECO:0008006" key="3">
    <source>
        <dbReference type="Google" id="ProtNLM"/>
    </source>
</evidence>
<dbReference type="SUPFAM" id="SSF51658">
    <property type="entry name" value="Xylose isomerase-like"/>
    <property type="match status" value="1"/>
</dbReference>
<evidence type="ECO:0000313" key="2">
    <source>
        <dbReference type="Proteomes" id="UP000240419"/>
    </source>
</evidence>
<protein>
    <recommendedName>
        <fullName evidence="3">Sugar phosphate isomerase/epimerase</fullName>
    </recommendedName>
</protein>
<reference evidence="1 2" key="1">
    <citation type="submission" date="2018-03" db="EMBL/GenBank/DDBJ databases">
        <title>Brevisbacillus phylogenomics.</title>
        <authorList>
            <person name="Dunlap C."/>
        </authorList>
    </citation>
    <scope>NUCLEOTIDE SEQUENCE [LARGE SCALE GENOMIC DNA]</scope>
    <source>
        <strain evidence="1 2">NRRL NRS-1210</strain>
    </source>
</reference>
<proteinExistence type="predicted"/>
<comment type="caution">
    <text evidence="1">The sequence shown here is derived from an EMBL/GenBank/DDBJ whole genome shotgun (WGS) entry which is preliminary data.</text>
</comment>
<name>A0A2P7UVW3_9BACL</name>
<dbReference type="RefSeq" id="WP_106840649.1">
    <property type="nucleotide sequence ID" value="NZ_JBCNIW010000025.1"/>
</dbReference>
<dbReference type="Proteomes" id="UP000240419">
    <property type="component" value="Unassembled WGS sequence"/>
</dbReference>
<accession>A0A2P7UVW3</accession>
<keyword evidence="2" id="KW-1185">Reference proteome</keyword>
<dbReference type="EMBL" id="PXZM01000036">
    <property type="protein sequence ID" value="PSJ91130.1"/>
    <property type="molecule type" value="Genomic_DNA"/>
</dbReference>
<evidence type="ECO:0000313" key="1">
    <source>
        <dbReference type="EMBL" id="PSJ91130.1"/>
    </source>
</evidence>
<dbReference type="Gene3D" id="3.20.20.150">
    <property type="entry name" value="Divalent-metal-dependent TIM barrel enzymes"/>
    <property type="match status" value="1"/>
</dbReference>
<dbReference type="OrthoDB" id="1890113at2"/>
<dbReference type="AlphaFoldDB" id="A0A2P7UVW3"/>